<evidence type="ECO:0000313" key="4">
    <source>
        <dbReference type="Proteomes" id="UP000466442"/>
    </source>
</evidence>
<dbReference type="Gene3D" id="1.20.5.340">
    <property type="match status" value="1"/>
</dbReference>
<evidence type="ECO:0000313" key="3">
    <source>
        <dbReference type="EMBL" id="KAF6212380.1"/>
    </source>
</evidence>
<feature type="non-terminal residue" evidence="3">
    <location>
        <position position="164"/>
    </location>
</feature>
<keyword evidence="2" id="KW-0732">Signal</keyword>
<evidence type="ECO:0000256" key="2">
    <source>
        <dbReference type="SAM" id="SignalP"/>
    </source>
</evidence>
<name>A0A8S9XTM1_APOLU</name>
<evidence type="ECO:0000256" key="1">
    <source>
        <dbReference type="SAM" id="Coils"/>
    </source>
</evidence>
<keyword evidence="4" id="KW-1185">Reference proteome</keyword>
<feature type="signal peptide" evidence="2">
    <location>
        <begin position="1"/>
        <end position="23"/>
    </location>
</feature>
<gene>
    <name evidence="3" type="ORF">GE061_012902</name>
</gene>
<dbReference type="AlphaFoldDB" id="A0A8S9XTM1"/>
<dbReference type="Proteomes" id="UP000466442">
    <property type="component" value="Unassembled WGS sequence"/>
</dbReference>
<keyword evidence="1" id="KW-0175">Coiled coil</keyword>
<organism evidence="3 4">
    <name type="scientific">Apolygus lucorum</name>
    <name type="common">Small green plant bug</name>
    <name type="synonym">Lygocoris lucorum</name>
    <dbReference type="NCBI Taxonomy" id="248454"/>
    <lineage>
        <taxon>Eukaryota</taxon>
        <taxon>Metazoa</taxon>
        <taxon>Ecdysozoa</taxon>
        <taxon>Arthropoda</taxon>
        <taxon>Hexapoda</taxon>
        <taxon>Insecta</taxon>
        <taxon>Pterygota</taxon>
        <taxon>Neoptera</taxon>
        <taxon>Paraneoptera</taxon>
        <taxon>Hemiptera</taxon>
        <taxon>Heteroptera</taxon>
        <taxon>Panheteroptera</taxon>
        <taxon>Cimicomorpha</taxon>
        <taxon>Miridae</taxon>
        <taxon>Mirini</taxon>
        <taxon>Apolygus</taxon>
    </lineage>
</organism>
<protein>
    <submittedName>
        <fullName evidence="3">Uncharacterized protein</fullName>
    </submittedName>
</protein>
<proteinExistence type="predicted"/>
<feature type="chain" id="PRO_5035894618" evidence="2">
    <location>
        <begin position="24"/>
        <end position="164"/>
    </location>
</feature>
<dbReference type="OrthoDB" id="6627646at2759"/>
<dbReference type="EMBL" id="WIXP02000004">
    <property type="protein sequence ID" value="KAF6212380.1"/>
    <property type="molecule type" value="Genomic_DNA"/>
</dbReference>
<comment type="caution">
    <text evidence="3">The sequence shown here is derived from an EMBL/GenBank/DDBJ whole genome shotgun (WGS) entry which is preliminary data.</text>
</comment>
<sequence length="164" mass="19111">MDITKLLRLLSIILANGIVNVRCYNISPLSAPKDKWPKYELSDQEDLHRTLVSIEERLKIVDSVRYGVNRLEISIERINNRLDSVESRISRMHTQMESLESRVRLQSGMQMKLDRISQSINSAEIKFDMIPEQVVMKQAASIDRLQLRINAVEHNMESMFTRLQ</sequence>
<accession>A0A8S9XTM1</accession>
<feature type="coiled-coil region" evidence="1">
    <location>
        <begin position="68"/>
        <end position="102"/>
    </location>
</feature>
<reference evidence="3" key="1">
    <citation type="journal article" date="2021" name="Mol. Ecol. Resour.">
        <title>Apolygus lucorum genome provides insights into omnivorousness and mesophyll feeding.</title>
        <authorList>
            <person name="Liu Y."/>
            <person name="Liu H."/>
            <person name="Wang H."/>
            <person name="Huang T."/>
            <person name="Liu B."/>
            <person name="Yang B."/>
            <person name="Yin L."/>
            <person name="Li B."/>
            <person name="Zhang Y."/>
            <person name="Zhang S."/>
            <person name="Jiang F."/>
            <person name="Zhang X."/>
            <person name="Ren Y."/>
            <person name="Wang B."/>
            <person name="Wang S."/>
            <person name="Lu Y."/>
            <person name="Wu K."/>
            <person name="Fan W."/>
            <person name="Wang G."/>
        </authorList>
    </citation>
    <scope>NUCLEOTIDE SEQUENCE</scope>
    <source>
        <strain evidence="3">12Hb</strain>
    </source>
</reference>